<feature type="compositionally biased region" description="Basic and acidic residues" evidence="6">
    <location>
        <begin position="151"/>
        <end position="160"/>
    </location>
</feature>
<evidence type="ECO:0000256" key="6">
    <source>
        <dbReference type="SAM" id="MobiDB-lite"/>
    </source>
</evidence>
<protein>
    <recommendedName>
        <fullName evidence="7">BHLH domain-containing protein</fullName>
    </recommendedName>
</protein>
<feature type="domain" description="BHLH" evidence="7">
    <location>
        <begin position="158"/>
        <end position="209"/>
    </location>
</feature>
<dbReference type="GO" id="GO:0003700">
    <property type="term" value="F:DNA-binding transcription factor activity"/>
    <property type="evidence" value="ECO:0007669"/>
    <property type="project" value="InterPro"/>
</dbReference>
<dbReference type="SUPFAM" id="SSF47459">
    <property type="entry name" value="HLH, helix-loop-helix DNA-binding domain"/>
    <property type="match status" value="1"/>
</dbReference>
<keyword evidence="4" id="KW-0804">Transcription</keyword>
<dbReference type="PANTHER" id="PTHR46684:SF16">
    <property type="entry name" value="TRANSCRIPTION FACTOR BHLH67-LIKE ISOFORM X2"/>
    <property type="match status" value="1"/>
</dbReference>
<keyword evidence="5" id="KW-0539">Nucleus</keyword>
<dbReference type="GO" id="GO:0010052">
    <property type="term" value="P:guard cell differentiation"/>
    <property type="evidence" value="ECO:0007669"/>
    <property type="project" value="InterPro"/>
</dbReference>
<reference evidence="8" key="1">
    <citation type="submission" date="2023-05" db="EMBL/GenBank/DDBJ databases">
        <authorList>
            <person name="Huff M."/>
        </authorList>
    </citation>
    <scope>NUCLEOTIDE SEQUENCE</scope>
</reference>
<proteinExistence type="predicted"/>
<evidence type="ECO:0000256" key="1">
    <source>
        <dbReference type="ARBA" id="ARBA00004123"/>
    </source>
</evidence>
<evidence type="ECO:0000256" key="3">
    <source>
        <dbReference type="ARBA" id="ARBA00023125"/>
    </source>
</evidence>
<evidence type="ECO:0000256" key="2">
    <source>
        <dbReference type="ARBA" id="ARBA00023015"/>
    </source>
</evidence>
<evidence type="ECO:0000259" key="7">
    <source>
        <dbReference type="PROSITE" id="PS50888"/>
    </source>
</evidence>
<comment type="subcellular location">
    <subcellularLocation>
        <location evidence="1">Nucleus</location>
    </subcellularLocation>
</comment>
<organism evidence="8 9">
    <name type="scientific">Fraxinus pennsylvanica</name>
    <dbReference type="NCBI Taxonomy" id="56036"/>
    <lineage>
        <taxon>Eukaryota</taxon>
        <taxon>Viridiplantae</taxon>
        <taxon>Streptophyta</taxon>
        <taxon>Embryophyta</taxon>
        <taxon>Tracheophyta</taxon>
        <taxon>Spermatophyta</taxon>
        <taxon>Magnoliopsida</taxon>
        <taxon>eudicotyledons</taxon>
        <taxon>Gunneridae</taxon>
        <taxon>Pentapetalae</taxon>
        <taxon>asterids</taxon>
        <taxon>lamiids</taxon>
        <taxon>Lamiales</taxon>
        <taxon>Oleaceae</taxon>
        <taxon>Oleeae</taxon>
        <taxon>Fraxinus</taxon>
    </lineage>
</organism>
<dbReference type="GO" id="GO:0046983">
    <property type="term" value="F:protein dimerization activity"/>
    <property type="evidence" value="ECO:0007669"/>
    <property type="project" value="InterPro"/>
</dbReference>
<dbReference type="GO" id="GO:0045893">
    <property type="term" value="P:positive regulation of DNA-templated transcription"/>
    <property type="evidence" value="ECO:0007669"/>
    <property type="project" value="TreeGrafter"/>
</dbReference>
<dbReference type="InterPro" id="IPR054502">
    <property type="entry name" value="bHLH-TF_ACT-like_plant"/>
</dbReference>
<keyword evidence="9" id="KW-1185">Reference proteome</keyword>
<dbReference type="InterPro" id="IPR044283">
    <property type="entry name" value="FAMA/SPEECHLESS/MUTE-like"/>
</dbReference>
<gene>
    <name evidence="8" type="ORF">FPE_LOCUS17480</name>
</gene>
<dbReference type="PROSITE" id="PS50888">
    <property type="entry name" value="BHLH"/>
    <property type="match status" value="1"/>
</dbReference>
<sequence>MLVGIDCEKNLETSTNLVDMDLPPSHIFGEENGGVEYVEKEIMNILRFSSSHGELVKRESLTVEEDEDGMRDEMPFLQMLQAVESQPFLSIPQPSSFQLMLKLQQQIQSQSNQIPAVEPPQLEGVNSESKPTPQTKPREKRKRKRTNTGINKEEETENQRMTHIAVERNRRRLMNDHLNALRSLMPPSYVQRGDQASIIGGAIDFVKELEQLLETLEAQKRLKTGCGDTGLREDSIRGDFTVESKSPSADVQVTVIQNHANLKIQCMRRPGQLLNAILAFENLKLTVLHLNVTSSDDSLVHYSFSLKVEEDCNIGRSAAEIAGSVHQIFSNINGNGNNTDNTVCGSQSL</sequence>
<dbReference type="PANTHER" id="PTHR46684">
    <property type="entry name" value="TRANSCRIPTION FACTOR FAMA"/>
    <property type="match status" value="1"/>
</dbReference>
<dbReference type="Proteomes" id="UP000834106">
    <property type="component" value="Chromosome 10"/>
</dbReference>
<dbReference type="Pfam" id="PF22754">
    <property type="entry name" value="bHLH-TF_ACT-like_plant"/>
    <property type="match status" value="1"/>
</dbReference>
<keyword evidence="2" id="KW-0805">Transcription regulation</keyword>
<dbReference type="SMART" id="SM00353">
    <property type="entry name" value="HLH"/>
    <property type="match status" value="1"/>
</dbReference>
<dbReference type="InterPro" id="IPR036638">
    <property type="entry name" value="HLH_DNA-bd_sf"/>
</dbReference>
<evidence type="ECO:0000256" key="4">
    <source>
        <dbReference type="ARBA" id="ARBA00023163"/>
    </source>
</evidence>
<dbReference type="Pfam" id="PF00010">
    <property type="entry name" value="HLH"/>
    <property type="match status" value="1"/>
</dbReference>
<evidence type="ECO:0000313" key="8">
    <source>
        <dbReference type="EMBL" id="CAI9768810.1"/>
    </source>
</evidence>
<keyword evidence="3" id="KW-0238">DNA-binding</keyword>
<dbReference type="EMBL" id="OU503045">
    <property type="protein sequence ID" value="CAI9768810.1"/>
    <property type="molecule type" value="Genomic_DNA"/>
</dbReference>
<dbReference type="GO" id="GO:0003677">
    <property type="term" value="F:DNA binding"/>
    <property type="evidence" value="ECO:0007669"/>
    <property type="project" value="UniProtKB-KW"/>
</dbReference>
<dbReference type="Gene3D" id="4.10.280.10">
    <property type="entry name" value="Helix-loop-helix DNA-binding domain"/>
    <property type="match status" value="1"/>
</dbReference>
<dbReference type="GO" id="GO:0005634">
    <property type="term" value="C:nucleus"/>
    <property type="evidence" value="ECO:0007669"/>
    <property type="project" value="UniProtKB-SubCell"/>
</dbReference>
<dbReference type="AlphaFoldDB" id="A0AAD1ZKD0"/>
<feature type="region of interest" description="Disordered" evidence="6">
    <location>
        <begin position="118"/>
        <end position="160"/>
    </location>
</feature>
<accession>A0AAD1ZKD0</accession>
<name>A0AAD1ZKD0_9LAMI</name>
<dbReference type="InterPro" id="IPR011598">
    <property type="entry name" value="bHLH_dom"/>
</dbReference>
<evidence type="ECO:0000313" key="9">
    <source>
        <dbReference type="Proteomes" id="UP000834106"/>
    </source>
</evidence>
<evidence type="ECO:0000256" key="5">
    <source>
        <dbReference type="ARBA" id="ARBA00023242"/>
    </source>
</evidence>